<comment type="similarity">
    <text evidence="1">Belongs to the FAD-binding monooxygenase family.</text>
</comment>
<organism evidence="6 7">
    <name type="scientific">Clonostachys byssicola</name>
    <dbReference type="NCBI Taxonomy" id="160290"/>
    <lineage>
        <taxon>Eukaryota</taxon>
        <taxon>Fungi</taxon>
        <taxon>Dikarya</taxon>
        <taxon>Ascomycota</taxon>
        <taxon>Pezizomycotina</taxon>
        <taxon>Sordariomycetes</taxon>
        <taxon>Hypocreomycetidae</taxon>
        <taxon>Hypocreales</taxon>
        <taxon>Bionectriaceae</taxon>
        <taxon>Clonostachys</taxon>
    </lineage>
</organism>
<keyword evidence="4" id="KW-0560">Oxidoreductase</keyword>
<dbReference type="AlphaFoldDB" id="A0A9N9TZ98"/>
<feature type="compositionally biased region" description="Polar residues" evidence="5">
    <location>
        <begin position="48"/>
        <end position="68"/>
    </location>
</feature>
<evidence type="ECO:0000256" key="4">
    <source>
        <dbReference type="ARBA" id="ARBA00023002"/>
    </source>
</evidence>
<dbReference type="InterPro" id="IPR020946">
    <property type="entry name" value="Flavin_mOase-like"/>
</dbReference>
<dbReference type="Gene3D" id="3.50.50.60">
    <property type="entry name" value="FAD/NAD(P)-binding domain"/>
    <property type="match status" value="2"/>
</dbReference>
<dbReference type="EMBL" id="CABFNO020001273">
    <property type="protein sequence ID" value="CAG9975945.1"/>
    <property type="molecule type" value="Genomic_DNA"/>
</dbReference>
<proteinExistence type="inferred from homology"/>
<evidence type="ECO:0000256" key="3">
    <source>
        <dbReference type="ARBA" id="ARBA00022827"/>
    </source>
</evidence>
<evidence type="ECO:0000313" key="6">
    <source>
        <dbReference type="EMBL" id="CAG9975945.1"/>
    </source>
</evidence>
<protein>
    <submittedName>
        <fullName evidence="6">Uncharacterized protein</fullName>
    </submittedName>
</protein>
<keyword evidence="7" id="KW-1185">Reference proteome</keyword>
<dbReference type="PANTHER" id="PTHR42877:SF6">
    <property type="entry name" value="MONOOXYGENASE, PUTATIVE (AFU_ORTHOLOGUE AFUA_3G15050)-RELATED"/>
    <property type="match status" value="1"/>
</dbReference>
<dbReference type="GO" id="GO:0004499">
    <property type="term" value="F:N,N-dimethylaniline monooxygenase activity"/>
    <property type="evidence" value="ECO:0007669"/>
    <property type="project" value="InterPro"/>
</dbReference>
<dbReference type="InterPro" id="IPR036188">
    <property type="entry name" value="FAD/NAD-bd_sf"/>
</dbReference>
<evidence type="ECO:0000256" key="2">
    <source>
        <dbReference type="ARBA" id="ARBA00022630"/>
    </source>
</evidence>
<dbReference type="GO" id="GO:0050661">
    <property type="term" value="F:NADP binding"/>
    <property type="evidence" value="ECO:0007669"/>
    <property type="project" value="InterPro"/>
</dbReference>
<dbReference type="InterPro" id="IPR051209">
    <property type="entry name" value="FAD-bind_Monooxygenase_sf"/>
</dbReference>
<name>A0A9N9TZ98_9HYPO</name>
<dbReference type="OrthoDB" id="74360at2759"/>
<dbReference type="GO" id="GO:0050660">
    <property type="term" value="F:flavin adenine dinucleotide binding"/>
    <property type="evidence" value="ECO:0007669"/>
    <property type="project" value="InterPro"/>
</dbReference>
<gene>
    <name evidence="6" type="ORF">CBYS24578_00013969</name>
</gene>
<reference evidence="7" key="1">
    <citation type="submission" date="2019-06" db="EMBL/GenBank/DDBJ databases">
        <authorList>
            <person name="Broberg M."/>
        </authorList>
    </citation>
    <scope>NUCLEOTIDE SEQUENCE [LARGE SCALE GENOMIC DNA]</scope>
</reference>
<feature type="region of interest" description="Disordered" evidence="5">
    <location>
        <begin position="1"/>
        <end position="25"/>
    </location>
</feature>
<evidence type="ECO:0000256" key="1">
    <source>
        <dbReference type="ARBA" id="ARBA00010139"/>
    </source>
</evidence>
<feature type="region of interest" description="Disordered" evidence="5">
    <location>
        <begin position="48"/>
        <end position="76"/>
    </location>
</feature>
<dbReference type="SUPFAM" id="SSF51905">
    <property type="entry name" value="FAD/NAD(P)-binding domain"/>
    <property type="match status" value="3"/>
</dbReference>
<dbReference type="PANTHER" id="PTHR42877">
    <property type="entry name" value="L-ORNITHINE N(5)-MONOOXYGENASE-RELATED"/>
    <property type="match status" value="1"/>
</dbReference>
<keyword evidence="3" id="KW-0274">FAD</keyword>
<accession>A0A9N9TZ98</accession>
<dbReference type="Pfam" id="PF00743">
    <property type="entry name" value="FMO-like"/>
    <property type="match status" value="1"/>
</dbReference>
<comment type="caution">
    <text evidence="6">The sequence shown here is derived from an EMBL/GenBank/DDBJ whole genome shotgun (WGS) entry which is preliminary data.</text>
</comment>
<keyword evidence="2" id="KW-0285">Flavoprotein</keyword>
<evidence type="ECO:0000256" key="5">
    <source>
        <dbReference type="SAM" id="MobiDB-lite"/>
    </source>
</evidence>
<reference evidence="6 7" key="2">
    <citation type="submission" date="2021-10" db="EMBL/GenBank/DDBJ databases">
        <authorList>
            <person name="Piombo E."/>
        </authorList>
    </citation>
    <scope>NUCLEOTIDE SEQUENCE [LARGE SCALE GENOMIC DNA]</scope>
</reference>
<evidence type="ECO:0000313" key="7">
    <source>
        <dbReference type="Proteomes" id="UP000754883"/>
    </source>
</evidence>
<feature type="compositionally biased region" description="Polar residues" evidence="5">
    <location>
        <begin position="1"/>
        <end position="13"/>
    </location>
</feature>
<dbReference type="Proteomes" id="UP000754883">
    <property type="component" value="Unassembled WGS sequence"/>
</dbReference>
<sequence length="652" mass="72992">MTAVSHPSSQANFVTPADTPSAVHNSDTVATKLGDIRIQANEVADTNILPNVNGSVPNGTDTPPSQQTEELKPDPKSRLETVASYPVSDLKLEDRLIDDFRPLRVAVIGAGLSGILSGILLPEKVPNVKLTIFEKSKEVGGTWLENIYPGVRCDIPSHVYQTTFSPNLEWSQQFAEGAEILEYWKNLAKKYDVARFLRLDTYVETAQWDDTRSIWALTLQDVDSKHTSVEDFDFVITAIGRFNEWKLPDYPGIKDYKGHLRHSSNWDPTFDPTGKTVAVIGNGASGIQLVPELQKTVKHIDHYARNKTWIAAGWGGQERQFGPEYISEEQIKSFEDPATYLNFRKGAEDRYWRGANAMEAGTKENANYRERFTDIMKRRLEKKPGLAEKMIPDFSPHCRRLTPGPGYLEALTEDNLEYIQTPISKFTSTGIETVDGIHREVDAIFCATGHNINFAPPFSIRARGVDLKTAWKHDGEIGFPKTYLGMASAGFPNLLFIGTVHTNGIAGTFVHSIESQITHYAKILRKVSSEGIKTITPSERAVDDFISYADAYFPTTVMTGNCSSWANGGRPGSRIHGAWPGSASHLAFIRRNPRWEDYEYQYISGSGNRFAYFGNGRTIREADPDFNITSYLKTNPADTDLRDIHESWHSWP</sequence>